<evidence type="ECO:0000313" key="2">
    <source>
        <dbReference type="EnsemblFungi" id="PTTG_11949-t43_1-p1"/>
    </source>
</evidence>
<dbReference type="AlphaFoldDB" id="A0A180GGY6"/>
<dbReference type="Proteomes" id="UP000005240">
    <property type="component" value="Unassembled WGS sequence"/>
</dbReference>
<organism evidence="1">
    <name type="scientific">Puccinia triticina (isolate 1-1 / race 1 (BBBD))</name>
    <name type="common">Brown leaf rust fungus</name>
    <dbReference type="NCBI Taxonomy" id="630390"/>
    <lineage>
        <taxon>Eukaryota</taxon>
        <taxon>Fungi</taxon>
        <taxon>Dikarya</taxon>
        <taxon>Basidiomycota</taxon>
        <taxon>Pucciniomycotina</taxon>
        <taxon>Pucciniomycetes</taxon>
        <taxon>Pucciniales</taxon>
        <taxon>Pucciniaceae</taxon>
        <taxon>Puccinia</taxon>
    </lineage>
</organism>
<accession>A0A180GGY6</accession>
<evidence type="ECO:0000313" key="1">
    <source>
        <dbReference type="EMBL" id="OAV91960.1"/>
    </source>
</evidence>
<reference evidence="1" key="2">
    <citation type="submission" date="2016-05" db="EMBL/GenBank/DDBJ databases">
        <title>Comparative analysis highlights variable genome content of wheat rusts and divergence of the mating loci.</title>
        <authorList>
            <person name="Cuomo C.A."/>
            <person name="Bakkeren G."/>
            <person name="Szabo L."/>
            <person name="Khalil H."/>
            <person name="Joly D."/>
            <person name="Goldberg J."/>
            <person name="Young S."/>
            <person name="Zeng Q."/>
            <person name="Fellers J."/>
        </authorList>
    </citation>
    <scope>NUCLEOTIDE SEQUENCE [LARGE SCALE GENOMIC DNA]</scope>
    <source>
        <strain evidence="1">1-1 BBBD Race 1</strain>
    </source>
</reference>
<gene>
    <name evidence="1" type="ORF">PTTG_11949</name>
</gene>
<dbReference type="OrthoDB" id="2505020at2759"/>
<dbReference type="VEuPathDB" id="FungiDB:PTTG_11949"/>
<proteinExistence type="predicted"/>
<dbReference type="EnsemblFungi" id="PTTG_11949-t43_1">
    <property type="protein sequence ID" value="PTTG_11949-t43_1-p1"/>
    <property type="gene ID" value="PTTG_11949"/>
</dbReference>
<reference evidence="2 3" key="3">
    <citation type="journal article" date="2017" name="G3 (Bethesda)">
        <title>Comparative analysis highlights variable genome content of wheat rusts and divergence of the mating loci.</title>
        <authorList>
            <person name="Cuomo C.A."/>
            <person name="Bakkeren G."/>
            <person name="Khalil H.B."/>
            <person name="Panwar V."/>
            <person name="Joly D."/>
            <person name="Linning R."/>
            <person name="Sakthikumar S."/>
            <person name="Song X."/>
            <person name="Adiconis X."/>
            <person name="Fan L."/>
            <person name="Goldberg J.M."/>
            <person name="Levin J.Z."/>
            <person name="Young S."/>
            <person name="Zeng Q."/>
            <person name="Anikster Y."/>
            <person name="Bruce M."/>
            <person name="Wang M."/>
            <person name="Yin C."/>
            <person name="McCallum B."/>
            <person name="Szabo L.J."/>
            <person name="Hulbert S."/>
            <person name="Chen X."/>
            <person name="Fellers J.P."/>
        </authorList>
    </citation>
    <scope>NUCLEOTIDE SEQUENCE</scope>
    <source>
        <strain evidence="2">isolate 1-1 / race 1 (BBBD)</strain>
        <strain evidence="3">Isolate 1-1 / race 1 (BBBD)</strain>
    </source>
</reference>
<evidence type="ECO:0000313" key="3">
    <source>
        <dbReference type="Proteomes" id="UP000005240"/>
    </source>
</evidence>
<dbReference type="EMBL" id="ADAS02000072">
    <property type="protein sequence ID" value="OAV91960.1"/>
    <property type="molecule type" value="Genomic_DNA"/>
</dbReference>
<name>A0A180GGY6_PUCT1</name>
<reference evidence="1" key="1">
    <citation type="submission" date="2009-11" db="EMBL/GenBank/DDBJ databases">
        <authorList>
            <consortium name="The Broad Institute Genome Sequencing Platform"/>
            <person name="Ward D."/>
            <person name="Feldgarden M."/>
            <person name="Earl A."/>
            <person name="Young S.K."/>
            <person name="Zeng Q."/>
            <person name="Koehrsen M."/>
            <person name="Alvarado L."/>
            <person name="Berlin A."/>
            <person name="Bochicchio J."/>
            <person name="Borenstein D."/>
            <person name="Chapman S.B."/>
            <person name="Chen Z."/>
            <person name="Engels R."/>
            <person name="Freedman E."/>
            <person name="Gellesch M."/>
            <person name="Goldberg J."/>
            <person name="Griggs A."/>
            <person name="Gujja S."/>
            <person name="Heilman E."/>
            <person name="Heiman D."/>
            <person name="Hepburn T."/>
            <person name="Howarth C."/>
            <person name="Jen D."/>
            <person name="Larson L."/>
            <person name="Lewis B."/>
            <person name="Mehta T."/>
            <person name="Park D."/>
            <person name="Pearson M."/>
            <person name="Roberts A."/>
            <person name="Saif S."/>
            <person name="Shea T."/>
            <person name="Shenoy N."/>
            <person name="Sisk P."/>
            <person name="Stolte C."/>
            <person name="Sykes S."/>
            <person name="Thomson T."/>
            <person name="Walk T."/>
            <person name="White J."/>
            <person name="Yandava C."/>
            <person name="Izard J."/>
            <person name="Baranova O.V."/>
            <person name="Blanton J.M."/>
            <person name="Tanner A.C."/>
            <person name="Dewhirst F.E."/>
            <person name="Haas B."/>
            <person name="Nusbaum C."/>
            <person name="Birren B."/>
        </authorList>
    </citation>
    <scope>NUCLEOTIDE SEQUENCE [LARGE SCALE GENOMIC DNA]</scope>
    <source>
        <strain evidence="1">1-1 BBBD Race 1</strain>
    </source>
</reference>
<protein>
    <submittedName>
        <fullName evidence="1 2">Uncharacterized protein</fullName>
    </submittedName>
</protein>
<keyword evidence="3" id="KW-1185">Reference proteome</keyword>
<sequence>MLLEQFQPVELPCSSKLPKQASTGAPPQNTFQSQLLEAAKLVHNTIQSFDRGLCTKEPFCLRYPTYSKVLENSISMQDKCRVLPKDKMVVLLDEAGICVGVGVPPFAKVPGKLHMEPDERACKILNSIVSTNSWDTADNKVAYLSAPVQPPASPFPLGPKNKGEVRSSSEANKKQSMLFQAYGYGLGDAKSKGMHDLKIQFSKNRINTAKLQGYGNSWKEKRFLPTLPNPLRESQNAIDTQAMAKFRNEITFYSKLSLWINKAFLPRLTDVAEGAVKYLMGSDSDYLVETLSKECNPILASQTISVNTQVQTHRDKKNALLFDSSCFFGNHLGGEFLLPSLGVAYPGLHGYSFHGPLRIVLHGVAKFTFPEDLKDPPRRYSVAFWSRASSFAAVAKCSAYDGGNQKKSPKQQ</sequence>
<reference evidence="2" key="4">
    <citation type="submission" date="2025-05" db="UniProtKB">
        <authorList>
            <consortium name="EnsemblFungi"/>
        </authorList>
    </citation>
    <scope>IDENTIFICATION</scope>
    <source>
        <strain evidence="2">isolate 1-1 / race 1 (BBBD)</strain>
    </source>
</reference>